<sequence length="289" mass="32762">MAVSVWASLMASWFSPSSLFLFLNLTIGTIFLMNRFGARRNPEYQQLGQPYDSSQLARATSLLDRVRSMNFSLYKFEPPSEESELHNLPEPDRAAEYPTQLVRTPSLLERLKSIKLYRSEQPEPETFRPDSSPEFNDHAAKHPAQLVRTPSMLERLKSIKLYNSESHDPKPEPESFRPHPSPEFHDHGMKRSQSESVGEVTTKAEKMTKSASEKLAAVGGEEDCGSGEDEIAAVEIRRPATTRVDQTATSLEDDGVDAKADDFINRFNQQLKLQRLASLKRFSEMWKGK</sequence>
<keyword evidence="2" id="KW-1133">Transmembrane helix</keyword>
<keyword evidence="2" id="KW-0812">Transmembrane</keyword>
<feature type="region of interest" description="Disordered" evidence="1">
    <location>
        <begin position="163"/>
        <end position="200"/>
    </location>
</feature>
<dbReference type="OrthoDB" id="1685070at2759"/>
<protein>
    <recommendedName>
        <fullName evidence="3">DUF4408 domain-containing protein</fullName>
    </recommendedName>
</protein>
<feature type="region of interest" description="Disordered" evidence="1">
    <location>
        <begin position="119"/>
        <end position="150"/>
    </location>
</feature>
<reference evidence="5" key="1">
    <citation type="submission" date="2013-01" db="EMBL/GenBank/DDBJ databases">
        <title>Draft Genome Sequence of a Mulberry Tree, Morus notabilis C.K. Schneid.</title>
        <authorList>
            <person name="He N."/>
            <person name="Zhao S."/>
        </authorList>
    </citation>
    <scope>NUCLEOTIDE SEQUENCE</scope>
</reference>
<gene>
    <name evidence="4" type="ORF">L484_027281</name>
</gene>
<feature type="domain" description="DUF4408" evidence="3">
    <location>
        <begin position="8"/>
        <end position="36"/>
    </location>
</feature>
<organism evidence="4 5">
    <name type="scientific">Morus notabilis</name>
    <dbReference type="NCBI Taxonomy" id="981085"/>
    <lineage>
        <taxon>Eukaryota</taxon>
        <taxon>Viridiplantae</taxon>
        <taxon>Streptophyta</taxon>
        <taxon>Embryophyta</taxon>
        <taxon>Tracheophyta</taxon>
        <taxon>Spermatophyta</taxon>
        <taxon>Magnoliopsida</taxon>
        <taxon>eudicotyledons</taxon>
        <taxon>Gunneridae</taxon>
        <taxon>Pentapetalae</taxon>
        <taxon>rosids</taxon>
        <taxon>fabids</taxon>
        <taxon>Rosales</taxon>
        <taxon>Moraceae</taxon>
        <taxon>Moreae</taxon>
        <taxon>Morus</taxon>
    </lineage>
</organism>
<dbReference type="eggNOG" id="ENOG502S54W">
    <property type="taxonomic scope" value="Eukaryota"/>
</dbReference>
<name>W9R601_9ROSA</name>
<feature type="compositionally biased region" description="Basic and acidic residues" evidence="1">
    <location>
        <begin position="119"/>
        <end position="128"/>
    </location>
</feature>
<dbReference type="Pfam" id="PF05553">
    <property type="entry name" value="DUF761"/>
    <property type="match status" value="1"/>
</dbReference>
<accession>W9R601</accession>
<evidence type="ECO:0000313" key="5">
    <source>
        <dbReference type="Proteomes" id="UP000030645"/>
    </source>
</evidence>
<dbReference type="InterPro" id="IPR025520">
    <property type="entry name" value="DUF4408"/>
</dbReference>
<keyword evidence="2" id="KW-0472">Membrane</keyword>
<dbReference type="PANTHER" id="PTHR33098:SF57">
    <property type="entry name" value="DUF4408 DOMAIN PROTEIN"/>
    <property type="match status" value="1"/>
</dbReference>
<dbReference type="STRING" id="981085.W9R601"/>
<feature type="transmembrane region" description="Helical" evidence="2">
    <location>
        <begin position="12"/>
        <end position="33"/>
    </location>
</feature>
<dbReference type="EMBL" id="KE343704">
    <property type="protein sequence ID" value="EXB38847.1"/>
    <property type="molecule type" value="Genomic_DNA"/>
</dbReference>
<evidence type="ECO:0000256" key="1">
    <source>
        <dbReference type="SAM" id="MobiDB-lite"/>
    </source>
</evidence>
<dbReference type="AlphaFoldDB" id="W9R601"/>
<dbReference type="Pfam" id="PF14364">
    <property type="entry name" value="DUF4408"/>
    <property type="match status" value="1"/>
</dbReference>
<dbReference type="KEGG" id="mnt:21409904"/>
<evidence type="ECO:0000313" key="4">
    <source>
        <dbReference type="EMBL" id="EXB38847.1"/>
    </source>
</evidence>
<dbReference type="InterPro" id="IPR008480">
    <property type="entry name" value="DUF761_pln"/>
</dbReference>
<feature type="compositionally biased region" description="Basic and acidic residues" evidence="1">
    <location>
        <begin position="165"/>
        <end position="193"/>
    </location>
</feature>
<evidence type="ECO:0000259" key="3">
    <source>
        <dbReference type="Pfam" id="PF14364"/>
    </source>
</evidence>
<dbReference type="Proteomes" id="UP000030645">
    <property type="component" value="Unassembled WGS sequence"/>
</dbReference>
<evidence type="ECO:0000256" key="2">
    <source>
        <dbReference type="SAM" id="Phobius"/>
    </source>
</evidence>
<keyword evidence="5" id="KW-1185">Reference proteome</keyword>
<dbReference type="PANTHER" id="PTHR33098">
    <property type="entry name" value="COTTON FIBER (DUF761)"/>
    <property type="match status" value="1"/>
</dbReference>
<proteinExistence type="predicted"/>